<dbReference type="GO" id="GO:0016279">
    <property type="term" value="F:protein-lysine N-methyltransferase activity"/>
    <property type="evidence" value="ECO:0007669"/>
    <property type="project" value="TreeGrafter"/>
</dbReference>
<dbReference type="InterPro" id="IPR001214">
    <property type="entry name" value="SET_dom"/>
</dbReference>
<dbReference type="PROSITE" id="PS50280">
    <property type="entry name" value="SET"/>
    <property type="match status" value="1"/>
</dbReference>
<dbReference type="InterPro" id="IPR046341">
    <property type="entry name" value="SET_dom_sf"/>
</dbReference>
<evidence type="ECO:0000313" key="2">
    <source>
        <dbReference type="EMBL" id="EER17517.1"/>
    </source>
</evidence>
<dbReference type="InterPro" id="IPR050600">
    <property type="entry name" value="SETD3_SETD6_MTase"/>
</dbReference>
<dbReference type="PANTHER" id="PTHR13271">
    <property type="entry name" value="UNCHARACTERIZED PUTATIVE METHYLTRANSFERASE"/>
    <property type="match status" value="1"/>
</dbReference>
<dbReference type="EMBL" id="GG672055">
    <property type="protein sequence ID" value="EER17517.1"/>
    <property type="molecule type" value="Genomic_DNA"/>
</dbReference>
<protein>
    <recommendedName>
        <fullName evidence="1">SET domain-containing protein</fullName>
    </recommendedName>
</protein>
<organism evidence="3">
    <name type="scientific">Perkinsus marinus (strain ATCC 50983 / TXsc)</name>
    <dbReference type="NCBI Taxonomy" id="423536"/>
    <lineage>
        <taxon>Eukaryota</taxon>
        <taxon>Sar</taxon>
        <taxon>Alveolata</taxon>
        <taxon>Perkinsozoa</taxon>
        <taxon>Perkinsea</taxon>
        <taxon>Perkinsida</taxon>
        <taxon>Perkinsidae</taxon>
        <taxon>Perkinsus</taxon>
    </lineage>
</organism>
<keyword evidence="3" id="KW-1185">Reference proteome</keyword>
<dbReference type="CDD" id="cd10527">
    <property type="entry name" value="SET_LSMT"/>
    <property type="match status" value="1"/>
</dbReference>
<accession>C5KD84</accession>
<sequence length="353" mass="39955">MELTPDDEERRSARGPLAQQWAIRQGIQLHPAVSWFHATNGMIGCTATADICQGERLLFVPHSACVTPSGVQGLYEPQVMLAASLVKHRTDPNSPFHDYLQSLPSEFEHPLEWSADELVCLKGTTVWEMHQLSLEVVDSVAELCPNSPRAMIRWAVEVMMSRAFESEVCGLCVIPLADQFNHSSTKWHTRVREVEEGFQMLAEKPVKKGEEIFNNYGLYTNEMLLLTHGFIEFDNPHDHFITIEVSNAAFAVDVNDTQVIPDDIRDYLASKGISEANEKAIRGLRSISKADTYRQECAKRVIDIELNLRNRWKTRVLCEKIVAFKVGMGDSSNVIHLVDLMWLFNVITGAMRR</sequence>
<dbReference type="InParanoid" id="C5KD84"/>
<dbReference type="Gene3D" id="3.90.1410.10">
    <property type="entry name" value="set domain protein methyltransferase, domain 1"/>
    <property type="match status" value="1"/>
</dbReference>
<proteinExistence type="predicted"/>
<dbReference type="RefSeq" id="XP_002785721.1">
    <property type="nucleotide sequence ID" value="XM_002785675.1"/>
</dbReference>
<dbReference type="SUPFAM" id="SSF82199">
    <property type="entry name" value="SET domain"/>
    <property type="match status" value="1"/>
</dbReference>
<dbReference type="OrthoDB" id="341421at2759"/>
<gene>
    <name evidence="2" type="ORF">Pmar_PMAR008080</name>
</gene>
<dbReference type="Proteomes" id="UP000007800">
    <property type="component" value="Unassembled WGS sequence"/>
</dbReference>
<feature type="domain" description="SET" evidence="1">
    <location>
        <begin position="25"/>
        <end position="217"/>
    </location>
</feature>
<evidence type="ECO:0000313" key="3">
    <source>
        <dbReference type="Proteomes" id="UP000007800"/>
    </source>
</evidence>
<dbReference type="Pfam" id="PF00856">
    <property type="entry name" value="SET"/>
    <property type="match status" value="1"/>
</dbReference>
<name>C5KD84_PERM5</name>
<reference evidence="2 3" key="1">
    <citation type="submission" date="2008-07" db="EMBL/GenBank/DDBJ databases">
        <authorList>
            <person name="El-Sayed N."/>
            <person name="Caler E."/>
            <person name="Inman J."/>
            <person name="Amedeo P."/>
            <person name="Hass B."/>
            <person name="Wortman J."/>
        </authorList>
    </citation>
    <scope>NUCLEOTIDE SEQUENCE [LARGE SCALE GENOMIC DNA]</scope>
    <source>
        <strain evidence="3">ATCC 50983 / TXsc</strain>
    </source>
</reference>
<dbReference type="OMA" id="THGFIEC"/>
<evidence type="ECO:0000259" key="1">
    <source>
        <dbReference type="PROSITE" id="PS50280"/>
    </source>
</evidence>
<dbReference type="GeneID" id="9062856"/>
<dbReference type="AlphaFoldDB" id="C5KD84"/>